<dbReference type="EnsemblMetazoa" id="PPAI004416-RA">
    <property type="protein sequence ID" value="PPAI004416-PA"/>
    <property type="gene ID" value="PPAI004416"/>
</dbReference>
<evidence type="ECO:0000259" key="1">
    <source>
        <dbReference type="SMART" id="SM00587"/>
    </source>
</evidence>
<name>A0A1B0EWT1_PHLPP</name>
<dbReference type="InterPro" id="IPR015897">
    <property type="entry name" value="CHK_kinase-like"/>
</dbReference>
<sequence length="427" mass="49441">MDFDTEDSGENENVAFIEKVLQSCENDLSIKIDSVECEPGSRQGDNYMSLIKRAAVQGKRRDLDYQRKLIVKRQISSISRRQLFRCDEAFANEIAAYTKVLPHLRRFSSNRLPYPKCLFAGIDDAEKEVIILEDLRESGFDMEDRLKGLDYSHCSLVMQELGNLHAISLAMKVKEPETFDTVRQSISEIVYCPEAREFISNTLECSLRDTLTSLKATNTDGHLTDAIGKIERMQGCMYDIMSRHVLENEESWKVICHGDIWINNLMFRQRSTGCAEHVKLVDLQTMRCTSPVIDILHFIYTSTVRAFRQTHLDQLITDYQKSLIKSLHIYLSSQSAQEDAFNRLEMQFSLDSIKRELQRKMLYGLGNSMWLMPAVTFHPNRIPDLNSVTITDFGNSTQMTQMLTPEYHRRIREMVLEFYEEGLLHNL</sequence>
<proteinExistence type="predicted"/>
<organism evidence="2 3">
    <name type="scientific">Phlebotomus papatasi</name>
    <name type="common">Sandfly</name>
    <dbReference type="NCBI Taxonomy" id="29031"/>
    <lineage>
        <taxon>Eukaryota</taxon>
        <taxon>Metazoa</taxon>
        <taxon>Ecdysozoa</taxon>
        <taxon>Arthropoda</taxon>
        <taxon>Hexapoda</taxon>
        <taxon>Insecta</taxon>
        <taxon>Pterygota</taxon>
        <taxon>Neoptera</taxon>
        <taxon>Endopterygota</taxon>
        <taxon>Diptera</taxon>
        <taxon>Nematocera</taxon>
        <taxon>Psychodoidea</taxon>
        <taxon>Psychodidae</taxon>
        <taxon>Phlebotomus</taxon>
        <taxon>Phlebotomus</taxon>
    </lineage>
</organism>
<evidence type="ECO:0000313" key="3">
    <source>
        <dbReference type="Proteomes" id="UP000092462"/>
    </source>
</evidence>
<protein>
    <recommendedName>
        <fullName evidence="1">CHK kinase-like domain-containing protein</fullName>
    </recommendedName>
</protein>
<dbReference type="VEuPathDB" id="VectorBase:PPAPM1_010978"/>
<dbReference type="InterPro" id="IPR011009">
    <property type="entry name" value="Kinase-like_dom_sf"/>
</dbReference>
<accession>A0A1B0EWT1</accession>
<dbReference type="EMBL" id="AJVK01004376">
    <property type="status" value="NOT_ANNOTATED_CDS"/>
    <property type="molecule type" value="Genomic_DNA"/>
</dbReference>
<dbReference type="Proteomes" id="UP000092462">
    <property type="component" value="Unassembled WGS sequence"/>
</dbReference>
<dbReference type="SUPFAM" id="SSF56112">
    <property type="entry name" value="Protein kinase-like (PK-like)"/>
    <property type="match status" value="1"/>
</dbReference>
<dbReference type="SMART" id="SM00587">
    <property type="entry name" value="CHK"/>
    <property type="match status" value="1"/>
</dbReference>
<dbReference type="InterPro" id="IPR004119">
    <property type="entry name" value="EcKL"/>
</dbReference>
<keyword evidence="3" id="KW-1185">Reference proteome</keyword>
<dbReference type="Gene3D" id="3.90.1200.10">
    <property type="match status" value="1"/>
</dbReference>
<evidence type="ECO:0000313" key="2">
    <source>
        <dbReference type="EnsemblMetazoa" id="PPAI004416-PA"/>
    </source>
</evidence>
<dbReference type="AlphaFoldDB" id="A0A1B0EWT1"/>
<dbReference type="PANTHER" id="PTHR11012:SF47">
    <property type="entry name" value="GH22833P"/>
    <property type="match status" value="1"/>
</dbReference>
<dbReference type="VEuPathDB" id="VectorBase:PPAI004416"/>
<feature type="domain" description="CHK kinase-like" evidence="1">
    <location>
        <begin position="130"/>
        <end position="329"/>
    </location>
</feature>
<dbReference type="Pfam" id="PF02958">
    <property type="entry name" value="EcKL"/>
    <property type="match status" value="1"/>
</dbReference>
<reference evidence="2" key="1">
    <citation type="submission" date="2022-08" db="UniProtKB">
        <authorList>
            <consortium name="EnsemblMetazoa"/>
        </authorList>
    </citation>
    <scope>IDENTIFICATION</scope>
    <source>
        <strain evidence="2">Israel</strain>
    </source>
</reference>
<dbReference type="PANTHER" id="PTHR11012">
    <property type="entry name" value="PROTEIN KINASE-LIKE DOMAIN-CONTAINING"/>
    <property type="match status" value="1"/>
</dbReference>